<comment type="function">
    <text evidence="1">Actins are highly conserved proteins that are involved in various types of cell motility and are ubiquitously expressed in all eukaryotic cells.</text>
</comment>
<evidence type="ECO:0000256" key="4">
    <source>
        <dbReference type="SAM" id="MobiDB-lite"/>
    </source>
</evidence>
<organism evidence="5 6">
    <name type="scientific">Uncinula necator</name>
    <name type="common">Grape powdery mildew</name>
    <dbReference type="NCBI Taxonomy" id="52586"/>
    <lineage>
        <taxon>Eukaryota</taxon>
        <taxon>Fungi</taxon>
        <taxon>Dikarya</taxon>
        <taxon>Ascomycota</taxon>
        <taxon>Pezizomycotina</taxon>
        <taxon>Leotiomycetes</taxon>
        <taxon>Erysiphales</taxon>
        <taxon>Erysiphaceae</taxon>
        <taxon>Erysiphe</taxon>
    </lineage>
</organism>
<dbReference type="SUPFAM" id="SSF53067">
    <property type="entry name" value="Actin-like ATPase domain"/>
    <property type="match status" value="2"/>
</dbReference>
<dbReference type="Gene3D" id="3.90.640.10">
    <property type="entry name" value="Actin, Chain A, domain 4"/>
    <property type="match status" value="2"/>
</dbReference>
<feature type="compositionally biased region" description="Basic and acidic residues" evidence="4">
    <location>
        <begin position="111"/>
        <end position="124"/>
    </location>
</feature>
<sequence>MASQPISSSTQPTDVYGGDEVAAIIIDPGFSSVRAGFAGEDTPKSFVSSYYGVTTDGRHLFGDDYIHNPLLGHEILNPMSKEGIVENWDAATQLWEYAITSRLTSLYSSDQQKKRNKNDAKKENEDVETEMEDVEESEKFMEEHPLLMTEPAWNTPQNREKSIELAIESWGCPAFWLSRSNVLAAFGAGKATALVVDVGASMSSAVAIYDGLILKKSVQRSPLAGNWLSSQVRTLFATQDPKLNIVPHFMIASKNPVDMKAPPQAIFRTYDKKPTNSFYTFEEERVITEFKESIVQVWPGPGRLFSGGNANGTSNYDFLKSQPGRLFEFPDGANQMWGAERFAVAEGFYDEKASLTLPGETMPSTKNQTLQEMVKASLSGVDVDIRGALLQNIVVVGGTSLVQGLIERLEQELKQIYPGSRVKINAAGLISERRFSSWIGGSILGSLGTFHQMWISKKEYEEFGAGIVEKRCK</sequence>
<feature type="region of interest" description="Disordered" evidence="4">
    <location>
        <begin position="110"/>
        <end position="134"/>
    </location>
</feature>
<comment type="catalytic activity">
    <reaction evidence="2">
        <text>ATP + H2O = ADP + phosphate + H(+)</text>
        <dbReference type="Rhea" id="RHEA:13065"/>
        <dbReference type="ChEBI" id="CHEBI:15377"/>
        <dbReference type="ChEBI" id="CHEBI:15378"/>
        <dbReference type="ChEBI" id="CHEBI:30616"/>
        <dbReference type="ChEBI" id="CHEBI:43474"/>
        <dbReference type="ChEBI" id="CHEBI:456216"/>
    </reaction>
</comment>
<evidence type="ECO:0000313" key="5">
    <source>
        <dbReference type="EMBL" id="KHJ35640.1"/>
    </source>
</evidence>
<evidence type="ECO:0000256" key="3">
    <source>
        <dbReference type="RuleBase" id="RU000487"/>
    </source>
</evidence>
<dbReference type="InterPro" id="IPR004001">
    <property type="entry name" value="Actin_CS"/>
</dbReference>
<evidence type="ECO:0000256" key="2">
    <source>
        <dbReference type="ARBA" id="ARBA00049360"/>
    </source>
</evidence>
<dbReference type="InterPro" id="IPR004000">
    <property type="entry name" value="Actin"/>
</dbReference>
<feature type="compositionally biased region" description="Acidic residues" evidence="4">
    <location>
        <begin position="125"/>
        <end position="134"/>
    </location>
</feature>
<dbReference type="OMA" id="MTEAPWN"/>
<dbReference type="PROSITE" id="PS01132">
    <property type="entry name" value="ACTINS_ACT_LIKE"/>
    <property type="match status" value="1"/>
</dbReference>
<dbReference type="STRING" id="52586.A0A0B1PE77"/>
<name>A0A0B1PE77_UNCNE</name>
<proteinExistence type="inferred from homology"/>
<dbReference type="SMART" id="SM00268">
    <property type="entry name" value="ACTIN"/>
    <property type="match status" value="1"/>
</dbReference>
<dbReference type="CDD" id="cd13395">
    <property type="entry name" value="ASKHA_NBD_Arp4_ACTL6-like"/>
    <property type="match status" value="1"/>
</dbReference>
<dbReference type="PROSITE" id="PS00432">
    <property type="entry name" value="ACTINS_2"/>
    <property type="match status" value="1"/>
</dbReference>
<protein>
    <submittedName>
        <fullName evidence="5">Putative nuclear actin-related protein</fullName>
    </submittedName>
</protein>
<dbReference type="EMBL" id="JNVN01000315">
    <property type="protein sequence ID" value="KHJ35640.1"/>
    <property type="molecule type" value="Genomic_DNA"/>
</dbReference>
<evidence type="ECO:0000256" key="1">
    <source>
        <dbReference type="ARBA" id="ARBA00003520"/>
    </source>
</evidence>
<dbReference type="PANTHER" id="PTHR11937">
    <property type="entry name" value="ACTIN"/>
    <property type="match status" value="1"/>
</dbReference>
<dbReference type="OrthoDB" id="5132116at2759"/>
<comment type="similarity">
    <text evidence="3">Belongs to the actin family.</text>
</comment>
<evidence type="ECO:0000313" key="6">
    <source>
        <dbReference type="Proteomes" id="UP000030854"/>
    </source>
</evidence>
<dbReference type="Pfam" id="PF00022">
    <property type="entry name" value="Actin"/>
    <property type="match status" value="1"/>
</dbReference>
<dbReference type="AlphaFoldDB" id="A0A0B1PE77"/>
<accession>A0A0B1PE77</accession>
<gene>
    <name evidence="5" type="ORF">EV44_g2639</name>
</gene>
<keyword evidence="6" id="KW-1185">Reference proteome</keyword>
<reference evidence="5 6" key="1">
    <citation type="journal article" date="2014" name="BMC Genomics">
        <title>Adaptive genomic structural variation in the grape powdery mildew pathogen, Erysiphe necator.</title>
        <authorList>
            <person name="Jones L."/>
            <person name="Riaz S."/>
            <person name="Morales-Cruz A."/>
            <person name="Amrine K.C."/>
            <person name="McGuire B."/>
            <person name="Gubler W.D."/>
            <person name="Walker M.A."/>
            <person name="Cantu D."/>
        </authorList>
    </citation>
    <scope>NUCLEOTIDE SEQUENCE [LARGE SCALE GENOMIC DNA]</scope>
    <source>
        <strain evidence="6">c</strain>
    </source>
</reference>
<dbReference type="HOGENOM" id="CLU_027965_6_2_1"/>
<dbReference type="InterPro" id="IPR043129">
    <property type="entry name" value="ATPase_NBD"/>
</dbReference>
<dbReference type="InterPro" id="IPR020902">
    <property type="entry name" value="Actin/actin-like_CS"/>
</dbReference>
<dbReference type="Gene3D" id="3.30.420.40">
    <property type="match status" value="5"/>
</dbReference>
<dbReference type="FunFam" id="3.30.420.40:FF:000058">
    <property type="entry name" value="Putative actin-related protein 5"/>
    <property type="match status" value="1"/>
</dbReference>
<dbReference type="Proteomes" id="UP000030854">
    <property type="component" value="Unassembled WGS sequence"/>
</dbReference>
<comment type="caution">
    <text evidence="5">The sequence shown here is derived from an EMBL/GenBank/DDBJ whole genome shotgun (WGS) entry which is preliminary data.</text>
</comment>